<evidence type="ECO:0000313" key="1">
    <source>
        <dbReference type="EMBL" id="KAG8543613.1"/>
    </source>
</evidence>
<name>A0AAV7CN34_ENGPU</name>
<dbReference type="Proteomes" id="UP000824782">
    <property type="component" value="Unassembled WGS sequence"/>
</dbReference>
<reference evidence="2" key="1">
    <citation type="thesis" date="2020" institute="ProQuest LLC" country="789 East Eisenhower Parkway, Ann Arbor, MI, USA">
        <title>Comparative Genomics and Chromosome Evolution.</title>
        <authorList>
            <person name="Mudd A.B."/>
        </authorList>
    </citation>
    <scope>NUCLEOTIDE SEQUENCE</scope>
    <source>
        <strain evidence="2">237g6f4</strain>
        <tissue evidence="2">Blood</tissue>
    </source>
</reference>
<gene>
    <name evidence="2" type="ORF">GDO81_005395</name>
    <name evidence="1" type="ORF">GDO81_024186</name>
</gene>
<comment type="caution">
    <text evidence="2">The sequence shown here is derived from an EMBL/GenBank/DDBJ whole genome shotgun (WGS) entry which is preliminary data.</text>
</comment>
<dbReference type="EMBL" id="WNYA01003133">
    <property type="protein sequence ID" value="KAG8543613.1"/>
    <property type="molecule type" value="Genomic_DNA"/>
</dbReference>
<dbReference type="AlphaFoldDB" id="A0AAV7CN34"/>
<organism evidence="2 3">
    <name type="scientific">Engystomops pustulosus</name>
    <name type="common">Tungara frog</name>
    <name type="synonym">Physalaemus pustulosus</name>
    <dbReference type="NCBI Taxonomy" id="76066"/>
    <lineage>
        <taxon>Eukaryota</taxon>
        <taxon>Metazoa</taxon>
        <taxon>Chordata</taxon>
        <taxon>Craniata</taxon>
        <taxon>Vertebrata</taxon>
        <taxon>Euteleostomi</taxon>
        <taxon>Amphibia</taxon>
        <taxon>Batrachia</taxon>
        <taxon>Anura</taxon>
        <taxon>Neobatrachia</taxon>
        <taxon>Hyloidea</taxon>
        <taxon>Leptodactylidae</taxon>
        <taxon>Leiuperinae</taxon>
        <taxon>Engystomops</taxon>
    </lineage>
</organism>
<evidence type="ECO:0000313" key="3">
    <source>
        <dbReference type="Proteomes" id="UP000824782"/>
    </source>
</evidence>
<protein>
    <submittedName>
        <fullName evidence="2">Uncharacterized protein</fullName>
    </submittedName>
</protein>
<keyword evidence="3" id="KW-1185">Reference proteome</keyword>
<dbReference type="EMBL" id="WNYA01000002">
    <property type="protein sequence ID" value="KAG8586505.1"/>
    <property type="molecule type" value="Genomic_DNA"/>
</dbReference>
<proteinExistence type="predicted"/>
<sequence>MRFHSNIRKKKKSRLALCKPFSIALSHSNTVRNRTGYRTKSFVENCDQ</sequence>
<evidence type="ECO:0000313" key="2">
    <source>
        <dbReference type="EMBL" id="KAG8586505.1"/>
    </source>
</evidence>
<accession>A0AAV7CN34</accession>